<feature type="domain" description="Helix-turn-helix" evidence="1">
    <location>
        <begin position="41"/>
        <end position="87"/>
    </location>
</feature>
<keyword evidence="3" id="KW-1185">Reference proteome</keyword>
<evidence type="ECO:0000313" key="3">
    <source>
        <dbReference type="Proteomes" id="UP000599179"/>
    </source>
</evidence>
<reference evidence="3" key="1">
    <citation type="journal article" date="2019" name="Int. J. Syst. Evol. Microbiol.">
        <title>The Global Catalogue of Microorganisms (GCM) 10K type strain sequencing project: providing services to taxonomists for standard genome sequencing and annotation.</title>
        <authorList>
            <consortium name="The Broad Institute Genomics Platform"/>
            <consortium name="The Broad Institute Genome Sequencing Center for Infectious Disease"/>
            <person name="Wu L."/>
            <person name="Ma J."/>
        </authorList>
    </citation>
    <scope>NUCLEOTIDE SEQUENCE [LARGE SCALE GENOMIC DNA]</scope>
    <source>
        <strain evidence="3">CGMCC 1.12931</strain>
    </source>
</reference>
<comment type="caution">
    <text evidence="2">The sequence shown here is derived from an EMBL/GenBank/DDBJ whole genome shotgun (WGS) entry which is preliminary data.</text>
</comment>
<dbReference type="RefSeq" id="WP_188457542.1">
    <property type="nucleotide sequence ID" value="NZ_BMGM01000002.1"/>
</dbReference>
<evidence type="ECO:0000313" key="2">
    <source>
        <dbReference type="EMBL" id="GGE27541.1"/>
    </source>
</evidence>
<dbReference type="Pfam" id="PF12728">
    <property type="entry name" value="HTH_17"/>
    <property type="match status" value="1"/>
</dbReference>
<name>A0ABQ1SEL6_9FLAO</name>
<sequence>MENISFNDLPEKIGEILNYVQKLEEKIDRLGTVKDVKHHFDAQEAADFLGIKIKTLYNLKDKNEIAYCKPAKKLYFLKEDLMDYLKNSRCQSR</sequence>
<dbReference type="EMBL" id="BMGM01000002">
    <property type="protein sequence ID" value="GGE27541.1"/>
    <property type="molecule type" value="Genomic_DNA"/>
</dbReference>
<protein>
    <recommendedName>
        <fullName evidence="1">Helix-turn-helix domain-containing protein</fullName>
    </recommendedName>
</protein>
<dbReference type="Proteomes" id="UP000599179">
    <property type="component" value="Unassembled WGS sequence"/>
</dbReference>
<evidence type="ECO:0000259" key="1">
    <source>
        <dbReference type="Pfam" id="PF12728"/>
    </source>
</evidence>
<accession>A0ABQ1SEL6</accession>
<dbReference type="InterPro" id="IPR041657">
    <property type="entry name" value="HTH_17"/>
</dbReference>
<proteinExistence type="predicted"/>
<gene>
    <name evidence="2" type="ORF">GCM10010832_05300</name>
</gene>
<organism evidence="2 3">
    <name type="scientific">Psychroflexus planctonicus</name>
    <dbReference type="NCBI Taxonomy" id="1526575"/>
    <lineage>
        <taxon>Bacteria</taxon>
        <taxon>Pseudomonadati</taxon>
        <taxon>Bacteroidota</taxon>
        <taxon>Flavobacteriia</taxon>
        <taxon>Flavobacteriales</taxon>
        <taxon>Flavobacteriaceae</taxon>
        <taxon>Psychroflexus</taxon>
    </lineage>
</organism>